<keyword evidence="1" id="KW-0812">Transmembrane</keyword>
<keyword evidence="1" id="KW-0472">Membrane</keyword>
<dbReference type="AlphaFoldDB" id="A0A848L349"/>
<feature type="transmembrane region" description="Helical" evidence="1">
    <location>
        <begin position="94"/>
        <end position="113"/>
    </location>
</feature>
<sequence length="212" mass="21247">MTSDESTPGAVLALTPLRQCGGFMIGSALFAVGSAPYFASWAGADVVNICYFVGAIFFTAAGLIQLLVSGPATVPAAGSGVMVRADWLSASTQFAGTILFNASTTAALMASGVVAQRQNVWSPDAAGSVAFLVSGALGLYALRAGTSPAPRDAQWWSAQINFVGCVAFGVSAVGSFVTRAGGTLDASVASIGTFIGALCFFAASAVLVPSAR</sequence>
<feature type="transmembrane region" description="Helical" evidence="1">
    <location>
        <begin position="20"/>
        <end position="39"/>
    </location>
</feature>
<evidence type="ECO:0000256" key="1">
    <source>
        <dbReference type="SAM" id="Phobius"/>
    </source>
</evidence>
<dbReference type="Proteomes" id="UP000550729">
    <property type="component" value="Unassembled WGS sequence"/>
</dbReference>
<evidence type="ECO:0000313" key="2">
    <source>
        <dbReference type="EMBL" id="NMO03485.1"/>
    </source>
</evidence>
<gene>
    <name evidence="2" type="ORF">HH308_19915</name>
</gene>
<protein>
    <recommendedName>
        <fullName evidence="4">YrhK-like protein</fullName>
    </recommendedName>
</protein>
<keyword evidence="1" id="KW-1133">Transmembrane helix</keyword>
<feature type="transmembrane region" description="Helical" evidence="1">
    <location>
        <begin position="155"/>
        <end position="177"/>
    </location>
</feature>
<name>A0A848L349_9ACTN</name>
<comment type="caution">
    <text evidence="2">The sequence shown here is derived from an EMBL/GenBank/DDBJ whole genome shotgun (WGS) entry which is preliminary data.</text>
</comment>
<keyword evidence="3" id="KW-1185">Reference proteome</keyword>
<reference evidence="2 3" key="1">
    <citation type="submission" date="2020-04" db="EMBL/GenBank/DDBJ databases">
        <title>Gordonia sp. nov. TBRC 11910.</title>
        <authorList>
            <person name="Suriyachadkun C."/>
        </authorList>
    </citation>
    <scope>NUCLEOTIDE SEQUENCE [LARGE SCALE GENOMIC DNA]</scope>
    <source>
        <strain evidence="2 3">TBRC 11910</strain>
    </source>
</reference>
<dbReference type="EMBL" id="JABBNB010000023">
    <property type="protein sequence ID" value="NMO03485.1"/>
    <property type="molecule type" value="Genomic_DNA"/>
</dbReference>
<feature type="transmembrane region" description="Helical" evidence="1">
    <location>
        <begin position="125"/>
        <end position="143"/>
    </location>
</feature>
<dbReference type="RefSeq" id="WP_170195987.1">
    <property type="nucleotide sequence ID" value="NZ_JABBNB010000023.1"/>
</dbReference>
<evidence type="ECO:0000313" key="3">
    <source>
        <dbReference type="Proteomes" id="UP000550729"/>
    </source>
</evidence>
<proteinExistence type="predicted"/>
<feature type="transmembrane region" description="Helical" evidence="1">
    <location>
        <begin position="51"/>
        <end position="74"/>
    </location>
</feature>
<organism evidence="2 3">
    <name type="scientific">Gordonia asplenii</name>
    <dbReference type="NCBI Taxonomy" id="2725283"/>
    <lineage>
        <taxon>Bacteria</taxon>
        <taxon>Bacillati</taxon>
        <taxon>Actinomycetota</taxon>
        <taxon>Actinomycetes</taxon>
        <taxon>Mycobacteriales</taxon>
        <taxon>Gordoniaceae</taxon>
        <taxon>Gordonia</taxon>
    </lineage>
</organism>
<feature type="transmembrane region" description="Helical" evidence="1">
    <location>
        <begin position="189"/>
        <end position="208"/>
    </location>
</feature>
<accession>A0A848L349</accession>
<evidence type="ECO:0008006" key="4">
    <source>
        <dbReference type="Google" id="ProtNLM"/>
    </source>
</evidence>